<sequence>MASLKKLTILLYFILKRKIKQVRRVKKMMTEPKKTVPVETQDRPTAPAETLSELDKLVVAFIDGALDVNEINKLDIFNRWLVLSMSAVYSCTKIGLLSAKSCVKAKYKLLQEYRRFRTDTFFANKEHIEWIKRTKETSCKLTELSKAIAEHDTNVLQIALQIIDLLTKHDVYNQLFILSDTSDTYKEKCLKTLTENDTAFLDEFGDIPFVDLLFKFYKSTEETRASEIFKELDADNIRKVACHVPVKSDDCRGIAKSYKEYFGIK</sequence>
<proteinExistence type="predicted"/>
<accession>A0A8S5SJ70</accession>
<dbReference type="EMBL" id="BK032607">
    <property type="protein sequence ID" value="DAF50984.1"/>
    <property type="molecule type" value="Genomic_DNA"/>
</dbReference>
<reference evidence="1" key="1">
    <citation type="journal article" date="2021" name="Proc. Natl. Acad. Sci. U.S.A.">
        <title>A Catalog of Tens of Thousands of Viruses from Human Metagenomes Reveals Hidden Associations with Chronic Diseases.</title>
        <authorList>
            <person name="Tisza M.J."/>
            <person name="Buck C.B."/>
        </authorList>
    </citation>
    <scope>NUCLEOTIDE SEQUENCE</scope>
    <source>
        <strain evidence="1">Ctvhu9</strain>
    </source>
</reference>
<evidence type="ECO:0000313" key="1">
    <source>
        <dbReference type="EMBL" id="DAF50984.1"/>
    </source>
</evidence>
<organism evidence="1">
    <name type="scientific">Siphoviridae sp. ctvhu9</name>
    <dbReference type="NCBI Taxonomy" id="2827968"/>
    <lineage>
        <taxon>Viruses</taxon>
        <taxon>Duplodnaviria</taxon>
        <taxon>Heunggongvirae</taxon>
        <taxon>Uroviricota</taxon>
        <taxon>Caudoviricetes</taxon>
    </lineage>
</organism>
<name>A0A8S5SJ70_9CAUD</name>
<protein>
    <submittedName>
        <fullName evidence="1">Uncharacterized protein</fullName>
    </submittedName>
</protein>